<gene>
    <name evidence="2" type="ORF">GCM10008906_32340</name>
</gene>
<keyword evidence="1" id="KW-1133">Transmembrane helix</keyword>
<name>A0ABN1JSE9_9CLOT</name>
<protein>
    <submittedName>
        <fullName evidence="2">DUF4446 family protein</fullName>
    </submittedName>
</protein>
<proteinExistence type="predicted"/>
<dbReference type="Pfam" id="PF14584">
    <property type="entry name" value="DUF4446"/>
    <property type="match status" value="1"/>
</dbReference>
<dbReference type="Proteomes" id="UP001501510">
    <property type="component" value="Unassembled WGS sequence"/>
</dbReference>
<organism evidence="2 3">
    <name type="scientific">Clostridium oceanicum</name>
    <dbReference type="NCBI Taxonomy" id="1543"/>
    <lineage>
        <taxon>Bacteria</taxon>
        <taxon>Bacillati</taxon>
        <taxon>Bacillota</taxon>
        <taxon>Clostridia</taxon>
        <taxon>Eubacteriales</taxon>
        <taxon>Clostridiaceae</taxon>
        <taxon>Clostridium</taxon>
    </lineage>
</organism>
<feature type="transmembrane region" description="Helical" evidence="1">
    <location>
        <begin position="14"/>
        <end position="38"/>
    </location>
</feature>
<dbReference type="EMBL" id="BAAACG010000016">
    <property type="protein sequence ID" value="GAA0745667.1"/>
    <property type="molecule type" value="Genomic_DNA"/>
</dbReference>
<sequence length="168" mass="19104">MTNVIDIVNTNSNYIILGLASVVFILLLINIGTLVSLTKLKNKYKRFMRGTNNKNVEELINDYLDKIDEAKEQSDYVKDLYDVLDRRVKGCVQKVAIVRYRAFDNVGSDLSFSLALLDFDNNGVVMTSIFGRDESTTYAKPVDKGISRYELSEEEKQVLENCINSNIE</sequence>
<evidence type="ECO:0000313" key="3">
    <source>
        <dbReference type="Proteomes" id="UP001501510"/>
    </source>
</evidence>
<evidence type="ECO:0000313" key="2">
    <source>
        <dbReference type="EMBL" id="GAA0745667.1"/>
    </source>
</evidence>
<dbReference type="InterPro" id="IPR027981">
    <property type="entry name" value="DUF4446"/>
</dbReference>
<keyword evidence="1" id="KW-0812">Transmembrane</keyword>
<dbReference type="RefSeq" id="WP_343763253.1">
    <property type="nucleotide sequence ID" value="NZ_BAAACG010000016.1"/>
</dbReference>
<reference evidence="2 3" key="1">
    <citation type="journal article" date="2019" name="Int. J. Syst. Evol. Microbiol.">
        <title>The Global Catalogue of Microorganisms (GCM) 10K type strain sequencing project: providing services to taxonomists for standard genome sequencing and annotation.</title>
        <authorList>
            <consortium name="The Broad Institute Genomics Platform"/>
            <consortium name="The Broad Institute Genome Sequencing Center for Infectious Disease"/>
            <person name="Wu L."/>
            <person name="Ma J."/>
        </authorList>
    </citation>
    <scope>NUCLEOTIDE SEQUENCE [LARGE SCALE GENOMIC DNA]</scope>
    <source>
        <strain evidence="2 3">JCM 1407</strain>
    </source>
</reference>
<keyword evidence="1" id="KW-0472">Membrane</keyword>
<comment type="caution">
    <text evidence="2">The sequence shown here is derived from an EMBL/GenBank/DDBJ whole genome shotgun (WGS) entry which is preliminary data.</text>
</comment>
<accession>A0ABN1JSE9</accession>
<evidence type="ECO:0000256" key="1">
    <source>
        <dbReference type="SAM" id="Phobius"/>
    </source>
</evidence>
<keyword evidence="3" id="KW-1185">Reference proteome</keyword>